<gene>
    <name evidence="1" type="ORF">VTL71DRAFT_1240</name>
</gene>
<keyword evidence="2" id="KW-1185">Reference proteome</keyword>
<evidence type="ECO:0000313" key="2">
    <source>
        <dbReference type="Proteomes" id="UP001595075"/>
    </source>
</evidence>
<proteinExistence type="predicted"/>
<accession>A0ABR4CBH1</accession>
<dbReference type="Proteomes" id="UP001595075">
    <property type="component" value="Unassembled WGS sequence"/>
</dbReference>
<organism evidence="1 2">
    <name type="scientific">Oculimacula yallundae</name>
    <dbReference type="NCBI Taxonomy" id="86028"/>
    <lineage>
        <taxon>Eukaryota</taxon>
        <taxon>Fungi</taxon>
        <taxon>Dikarya</taxon>
        <taxon>Ascomycota</taxon>
        <taxon>Pezizomycotina</taxon>
        <taxon>Leotiomycetes</taxon>
        <taxon>Helotiales</taxon>
        <taxon>Ploettnerulaceae</taxon>
        <taxon>Oculimacula</taxon>
    </lineage>
</organism>
<evidence type="ECO:0000313" key="1">
    <source>
        <dbReference type="EMBL" id="KAL2066816.1"/>
    </source>
</evidence>
<protein>
    <submittedName>
        <fullName evidence="1">Uncharacterized protein</fullName>
    </submittedName>
</protein>
<name>A0ABR4CBH1_9HELO</name>
<comment type="caution">
    <text evidence="1">The sequence shown here is derived from an EMBL/GenBank/DDBJ whole genome shotgun (WGS) entry which is preliminary data.</text>
</comment>
<reference evidence="1 2" key="1">
    <citation type="journal article" date="2024" name="Commun. Biol.">
        <title>Comparative genomic analysis of thermophilic fungi reveals convergent evolutionary adaptations and gene losses.</title>
        <authorList>
            <person name="Steindorff A.S."/>
            <person name="Aguilar-Pontes M.V."/>
            <person name="Robinson A.J."/>
            <person name="Andreopoulos B."/>
            <person name="LaButti K."/>
            <person name="Kuo A."/>
            <person name="Mondo S."/>
            <person name="Riley R."/>
            <person name="Otillar R."/>
            <person name="Haridas S."/>
            <person name="Lipzen A."/>
            <person name="Grimwood J."/>
            <person name="Schmutz J."/>
            <person name="Clum A."/>
            <person name="Reid I.D."/>
            <person name="Moisan M.C."/>
            <person name="Butler G."/>
            <person name="Nguyen T.T.M."/>
            <person name="Dewar K."/>
            <person name="Conant G."/>
            <person name="Drula E."/>
            <person name="Henrissat B."/>
            <person name="Hansel C."/>
            <person name="Singer S."/>
            <person name="Hutchinson M.I."/>
            <person name="de Vries R.P."/>
            <person name="Natvig D.O."/>
            <person name="Powell A.J."/>
            <person name="Tsang A."/>
            <person name="Grigoriev I.V."/>
        </authorList>
    </citation>
    <scope>NUCLEOTIDE SEQUENCE [LARGE SCALE GENOMIC DNA]</scope>
    <source>
        <strain evidence="1 2">CBS 494.80</strain>
    </source>
</reference>
<sequence length="165" mass="18663">MWKMEVQMGLKEEYRRQKTFGAATEADIQRTELVPANNVDTVCYRADYYPLQSNTIQLWLKPPRNEAWELCNYTIGGLTTWEPTKVEPRYTISSYGGMKAQSFQLEINTAKPIPWGTPVTIEVNLAGNLDFYSHFTIAFDLGPPVANGALVVMSCAYKTVHFDGI</sequence>
<dbReference type="EMBL" id="JAZHXI010000010">
    <property type="protein sequence ID" value="KAL2066816.1"/>
    <property type="molecule type" value="Genomic_DNA"/>
</dbReference>